<feature type="compositionally biased region" description="Basic and acidic residues" evidence="1">
    <location>
        <begin position="16"/>
        <end position="29"/>
    </location>
</feature>
<feature type="region of interest" description="Disordered" evidence="1">
    <location>
        <begin position="1"/>
        <end position="29"/>
    </location>
</feature>
<sequence length="189" mass="21898">MRNRVNQVVNGGKEPSPLHENNELNDDGKFVSRTPQWPVSNTHVIVWWFQWYKSDPLKEPCVVYVPESVTENIKPPLNCDFCRNLHRVDHINNISIKDFESRSNCDNSAANILRQHYTRPYFLPEFSESSKTDWIFMGSPGYGAHLHIDHVDLPSWQAQITVVLDTNKWYHSTLNIGENISITIGSEYD</sequence>
<name>A0A3L5TUK8_MYTGA</name>
<dbReference type="AlphaFoldDB" id="A0A3L5TUK8"/>
<reference evidence="2 3" key="1">
    <citation type="journal article" date="2016" name="PLoS ONE">
        <title>A First Insight into the Genome of the Filter-Feeder Mussel Mytilus galloprovincialis.</title>
        <authorList>
            <person name="Murgarella M."/>
            <person name="Puiu D."/>
            <person name="Novoa B."/>
            <person name="Figueras A."/>
            <person name="Posada D."/>
            <person name="Canchaya C."/>
        </authorList>
    </citation>
    <scope>NUCLEOTIDE SEQUENCE [LARGE SCALE GENOMIC DNA]</scope>
    <source>
        <tissue evidence="2">Muscle</tissue>
    </source>
</reference>
<feature type="non-terminal residue" evidence="2">
    <location>
        <position position="1"/>
    </location>
</feature>
<keyword evidence="3" id="KW-1185">Reference proteome</keyword>
<evidence type="ECO:0000256" key="1">
    <source>
        <dbReference type="SAM" id="MobiDB-lite"/>
    </source>
</evidence>
<comment type="caution">
    <text evidence="2">The sequence shown here is derived from an EMBL/GenBank/DDBJ whole genome shotgun (WGS) entry which is preliminary data.</text>
</comment>
<protein>
    <submittedName>
        <fullName evidence="2">Uncharacterized protein</fullName>
    </submittedName>
</protein>
<evidence type="ECO:0000313" key="3">
    <source>
        <dbReference type="Proteomes" id="UP000266721"/>
    </source>
</evidence>
<dbReference type="EMBL" id="KV582126">
    <property type="protein sequence ID" value="OPL33630.1"/>
    <property type="molecule type" value="Genomic_DNA"/>
</dbReference>
<dbReference type="Proteomes" id="UP000266721">
    <property type="component" value="Unassembled WGS sequence"/>
</dbReference>
<organism evidence="2 3">
    <name type="scientific">Mytilus galloprovincialis</name>
    <name type="common">Mediterranean mussel</name>
    <dbReference type="NCBI Taxonomy" id="29158"/>
    <lineage>
        <taxon>Eukaryota</taxon>
        <taxon>Metazoa</taxon>
        <taxon>Spiralia</taxon>
        <taxon>Lophotrochozoa</taxon>
        <taxon>Mollusca</taxon>
        <taxon>Bivalvia</taxon>
        <taxon>Autobranchia</taxon>
        <taxon>Pteriomorphia</taxon>
        <taxon>Mytilida</taxon>
        <taxon>Mytiloidea</taxon>
        <taxon>Mytilidae</taxon>
        <taxon>Mytilinae</taxon>
        <taxon>Mytilus</taxon>
    </lineage>
</organism>
<dbReference type="Gene3D" id="2.60.120.650">
    <property type="entry name" value="Cupin"/>
    <property type="match status" value="1"/>
</dbReference>
<evidence type="ECO:0000313" key="2">
    <source>
        <dbReference type="EMBL" id="OPL33630.1"/>
    </source>
</evidence>
<accession>A0A3L5TUK8</accession>
<proteinExistence type="predicted"/>
<gene>
    <name evidence="2" type="ORF">AM593_03341</name>
</gene>